<accession>A0A2T5I5V4</accession>
<evidence type="ECO:0000313" key="2">
    <source>
        <dbReference type="Proteomes" id="UP000244152"/>
    </source>
</evidence>
<organism evidence="1 2">
    <name type="scientific">Nitrosospira multiformis</name>
    <dbReference type="NCBI Taxonomy" id="1231"/>
    <lineage>
        <taxon>Bacteria</taxon>
        <taxon>Pseudomonadati</taxon>
        <taxon>Pseudomonadota</taxon>
        <taxon>Betaproteobacteria</taxon>
        <taxon>Nitrosomonadales</taxon>
        <taxon>Nitrosomonadaceae</taxon>
        <taxon>Nitrosospira</taxon>
    </lineage>
</organism>
<dbReference type="Proteomes" id="UP000244152">
    <property type="component" value="Unassembled WGS sequence"/>
</dbReference>
<name>A0A2T5I5V4_9PROT</name>
<protein>
    <recommendedName>
        <fullName evidence="3">RiboL-PSP-HEPN domain-containing protein</fullName>
    </recommendedName>
</protein>
<comment type="caution">
    <text evidence="1">The sequence shown here is derived from an EMBL/GenBank/DDBJ whole genome shotgun (WGS) entry which is preliminary data.</text>
</comment>
<evidence type="ECO:0000313" key="1">
    <source>
        <dbReference type="EMBL" id="PTQ79215.1"/>
    </source>
</evidence>
<gene>
    <name evidence="1" type="ORF">C8R21_13235</name>
</gene>
<sequence length="222" mass="24781">MPSERFLQLQDQLRLLRTHLLPDQFDPTGTYDNYECVAIQSLAYRVLAHAEIESFFEDRALEAATLAHSAWESGRRVSHIAFCLLGFSGREMSLPPPTLEAPTDNKRKTWPSLVDIDKRLLPVISDFHQFIRSGNHGIKEKNLLSMLLPIGIEPKKIDSAFLAEMESFGALRGLAAHTSGKMTAKQGINPAEELKRVESLMPGIEFLDTEINTLIVGIPLAT</sequence>
<reference evidence="1 2" key="1">
    <citation type="submission" date="2018-04" db="EMBL/GenBank/DDBJ databases">
        <title>Active sludge and wastewater microbial communities from Klosterneuburg, Austria.</title>
        <authorList>
            <person name="Wagner M."/>
        </authorList>
    </citation>
    <scope>NUCLEOTIDE SEQUENCE [LARGE SCALE GENOMIC DNA]</scope>
    <source>
        <strain evidence="1 2">Nl12</strain>
    </source>
</reference>
<dbReference type="RefSeq" id="WP_107763159.1">
    <property type="nucleotide sequence ID" value="NZ_QAOK01000032.1"/>
</dbReference>
<dbReference type="AlphaFoldDB" id="A0A2T5I5V4"/>
<proteinExistence type="predicted"/>
<evidence type="ECO:0008006" key="3">
    <source>
        <dbReference type="Google" id="ProtNLM"/>
    </source>
</evidence>
<dbReference type="EMBL" id="QAOK01000032">
    <property type="protein sequence ID" value="PTQ79215.1"/>
    <property type="molecule type" value="Genomic_DNA"/>
</dbReference>